<protein>
    <submittedName>
        <fullName evidence="2">Uncharacterized protein</fullName>
    </submittedName>
</protein>
<accession>A0AB35ASE7</accession>
<reference evidence="2" key="2">
    <citation type="submission" date="2023-10" db="EMBL/GenBank/DDBJ databases">
        <title>Description of novel Gluconobacter species.</title>
        <authorList>
            <person name="Cleenwerck I."/>
            <person name="Cnockaert M."/>
            <person name="Borremans W."/>
            <person name="Wieme A.D."/>
            <person name="De Vuyst L."/>
            <person name="Vandamme P."/>
        </authorList>
    </citation>
    <scope>NUCLEOTIDE SEQUENCE</scope>
    <source>
        <strain evidence="2">LMG1408</strain>
    </source>
</reference>
<sequence>MTAHISVFREHSRPACQSCAKQNHLPHKPDSPENLPPLPPFFISAANSHETTVASRDKYSGNGPVQASFPVIFSCSMPELFRKITPGEKRFYQSAHIRDKIFTKQVTQQTN</sequence>
<dbReference type="Proteomes" id="UP000603665">
    <property type="component" value="Unassembled WGS sequence"/>
</dbReference>
<name>A0AB35ASE7_GLUOY</name>
<comment type="caution">
    <text evidence="2">The sequence shown here is derived from an EMBL/GenBank/DDBJ whole genome shotgun (WGS) entry which is preliminary data.</text>
</comment>
<dbReference type="EMBL" id="JABCQL010000011">
    <property type="protein sequence ID" value="MBF0856424.1"/>
    <property type="molecule type" value="Genomic_DNA"/>
</dbReference>
<reference evidence="2" key="1">
    <citation type="submission" date="2020-04" db="EMBL/GenBank/DDBJ databases">
        <authorList>
            <person name="Sombolestani A."/>
        </authorList>
    </citation>
    <scope>NUCLEOTIDE SEQUENCE</scope>
    <source>
        <strain evidence="2">LMG1408</strain>
    </source>
</reference>
<proteinExistence type="predicted"/>
<dbReference type="RefSeq" id="WP_011253613.1">
    <property type="nucleotide sequence ID" value="NZ_BJNM01000038.1"/>
</dbReference>
<gene>
    <name evidence="2" type="ORF">HKD20_07825</name>
</gene>
<evidence type="ECO:0000313" key="3">
    <source>
        <dbReference type="Proteomes" id="UP000603665"/>
    </source>
</evidence>
<evidence type="ECO:0000256" key="1">
    <source>
        <dbReference type="SAM" id="MobiDB-lite"/>
    </source>
</evidence>
<feature type="region of interest" description="Disordered" evidence="1">
    <location>
        <begin position="18"/>
        <end position="41"/>
    </location>
</feature>
<organism evidence="2 3">
    <name type="scientific">Gluconobacter oxydans</name>
    <name type="common">Gluconobacter suboxydans</name>
    <dbReference type="NCBI Taxonomy" id="442"/>
    <lineage>
        <taxon>Bacteria</taxon>
        <taxon>Pseudomonadati</taxon>
        <taxon>Pseudomonadota</taxon>
        <taxon>Alphaproteobacteria</taxon>
        <taxon>Acetobacterales</taxon>
        <taxon>Acetobacteraceae</taxon>
        <taxon>Gluconobacter</taxon>
    </lineage>
</organism>
<dbReference type="AlphaFoldDB" id="A0AB35ASE7"/>
<evidence type="ECO:0000313" key="2">
    <source>
        <dbReference type="EMBL" id="MBF0856424.1"/>
    </source>
</evidence>